<protein>
    <recommendedName>
        <fullName evidence="8">RHS repeat protein</fullName>
    </recommendedName>
</protein>
<keyword evidence="3" id="KW-0812">Transmembrane</keyword>
<dbReference type="PANTHER" id="PTHR32305">
    <property type="match status" value="1"/>
</dbReference>
<dbReference type="InterPro" id="IPR050708">
    <property type="entry name" value="T6SS_VgrG/RHS"/>
</dbReference>
<feature type="region of interest" description="Disordered" evidence="2">
    <location>
        <begin position="139"/>
        <end position="165"/>
    </location>
</feature>
<proteinExistence type="predicted"/>
<dbReference type="Pfam" id="PF14412">
    <property type="entry name" value="AHH"/>
    <property type="match status" value="1"/>
</dbReference>
<keyword evidence="7" id="KW-1185">Reference proteome</keyword>
<dbReference type="Proteomes" id="UP000272474">
    <property type="component" value="Unassembled WGS sequence"/>
</dbReference>
<dbReference type="InterPro" id="IPR006530">
    <property type="entry name" value="YD"/>
</dbReference>
<evidence type="ECO:0000259" key="5">
    <source>
        <dbReference type="Pfam" id="PF25023"/>
    </source>
</evidence>
<evidence type="ECO:0000256" key="2">
    <source>
        <dbReference type="SAM" id="MobiDB-lite"/>
    </source>
</evidence>
<feature type="region of interest" description="Disordered" evidence="2">
    <location>
        <begin position="1"/>
        <end position="25"/>
    </location>
</feature>
<evidence type="ECO:0000313" key="7">
    <source>
        <dbReference type="Proteomes" id="UP000272474"/>
    </source>
</evidence>
<accession>A0A3A9Z6E6</accession>
<keyword evidence="1" id="KW-0677">Repeat</keyword>
<name>A0A3A9Z6E6_9ACTN</name>
<feature type="domain" description="Teneurin-like YD-shell" evidence="5">
    <location>
        <begin position="1054"/>
        <end position="1364"/>
    </location>
</feature>
<keyword evidence="3" id="KW-0472">Membrane</keyword>
<dbReference type="InterPro" id="IPR022385">
    <property type="entry name" value="Rhs_assc_core"/>
</dbReference>
<evidence type="ECO:0000259" key="4">
    <source>
        <dbReference type="Pfam" id="PF20148"/>
    </source>
</evidence>
<feature type="region of interest" description="Disordered" evidence="2">
    <location>
        <begin position="800"/>
        <end position="821"/>
    </location>
</feature>
<dbReference type="NCBIfam" id="TIGR01643">
    <property type="entry name" value="YD_repeat_2x"/>
    <property type="match status" value="10"/>
</dbReference>
<keyword evidence="3" id="KW-1133">Transmembrane helix</keyword>
<organism evidence="6 7">
    <name type="scientific">Streptomyces hoynatensis</name>
    <dbReference type="NCBI Taxonomy" id="1141874"/>
    <lineage>
        <taxon>Bacteria</taxon>
        <taxon>Bacillati</taxon>
        <taxon>Actinomycetota</taxon>
        <taxon>Actinomycetes</taxon>
        <taxon>Kitasatosporales</taxon>
        <taxon>Streptomycetaceae</taxon>
        <taxon>Streptomyces</taxon>
    </lineage>
</organism>
<dbReference type="InterPro" id="IPR031325">
    <property type="entry name" value="RHS_repeat"/>
</dbReference>
<gene>
    <name evidence="6" type="ORF">D7294_09655</name>
</gene>
<dbReference type="InterPro" id="IPR032871">
    <property type="entry name" value="AHH_dom_containing"/>
</dbReference>
<dbReference type="PANTHER" id="PTHR32305:SF15">
    <property type="entry name" value="PROTEIN RHSA-RELATED"/>
    <property type="match status" value="1"/>
</dbReference>
<dbReference type="Pfam" id="PF05593">
    <property type="entry name" value="RHS_repeat"/>
    <property type="match status" value="8"/>
</dbReference>
<feature type="domain" description="DUF6531" evidence="4">
    <location>
        <begin position="354"/>
        <end position="425"/>
    </location>
</feature>
<comment type="caution">
    <text evidence="6">The sequence shown here is derived from an EMBL/GenBank/DDBJ whole genome shotgun (WGS) entry which is preliminary data.</text>
</comment>
<reference evidence="6 7" key="1">
    <citation type="journal article" date="2014" name="Int. J. Syst. Evol. Microbiol.">
        <title>Streptomyces hoynatensis sp. nov., isolated from deep marine sediment.</title>
        <authorList>
            <person name="Veyisoglu A."/>
            <person name="Sahin N."/>
        </authorList>
    </citation>
    <scope>NUCLEOTIDE SEQUENCE [LARGE SCALE GENOMIC DNA]</scope>
    <source>
        <strain evidence="6 7">KCTC 29097</strain>
    </source>
</reference>
<evidence type="ECO:0008006" key="8">
    <source>
        <dbReference type="Google" id="ProtNLM"/>
    </source>
</evidence>
<dbReference type="Pfam" id="PF20148">
    <property type="entry name" value="DUF6531"/>
    <property type="match status" value="1"/>
</dbReference>
<dbReference type="InterPro" id="IPR056823">
    <property type="entry name" value="TEN-like_YD-shell"/>
</dbReference>
<dbReference type="Gene3D" id="2.180.10.10">
    <property type="entry name" value="RHS repeat-associated core"/>
    <property type="match status" value="4"/>
</dbReference>
<dbReference type="EMBL" id="RBAL01000004">
    <property type="protein sequence ID" value="RKN43941.1"/>
    <property type="molecule type" value="Genomic_DNA"/>
</dbReference>
<dbReference type="InterPro" id="IPR045351">
    <property type="entry name" value="DUF6531"/>
</dbReference>
<evidence type="ECO:0000313" key="6">
    <source>
        <dbReference type="EMBL" id="RKN43941.1"/>
    </source>
</evidence>
<sequence length="1525" mass="165786">MAAVVRASDWSPVDMDSDPAPGDPERVRELAESLQSFADDVGEALGKIRGMASDRAVLDWAGLAAETFRAEFDTVPGNLTKLQVSYDLCAQALHTYWPKLLTAQGMADRALERAIAAQGELTSARGRLGEAEDWVGRAAEAASRLSEGGGQDAPPPDEAQVRAATRDHAAAQEAAAAAQSQVHAAEDRLAAARQLAQDALEMREEAARICARDIDAASDAGIHNRSFWENLGRWLSDAWDTLVAVCKVVVAVLGVIALIIGGPLALVVLAAAVVVLADTLVKFARGDASLLDVAFAALGCIPGMRGLTTLGGLARGIRAAAATGLRGLRGGIRGLGQSIRRLGRGGDTLVCRTDPIDMATGEVVLDAVDVELPGVLPLVLRRHHRSSLREGTWFGPSWASTLDQRLVLDEAGLRFVTEDGMVLDYPRPQAGEPVLPVEGPRWGLSWDGEPGSPLTVHQPETGHTLHFAPVPGRRGGELPLAALTDRNGNRIRVEYGPGGEPTALAHDGGYVLGLATEGGRITELRLLSDPEQPVLLRYGYDAQGNLAALYDSADRPQLLEYDAAHRLTGWEDRNGDRYRYVYDAEGRCVATEGTGGFLNSRVAYEEGGRAAGRAGEGGAAGMRRTRFTDSLGHTTVYEFDDCYRLVTETDPLGHRVHRTWDRYDRLLSLTDALGHTVRMEWDAAGCLAAVRLPDGTASLARHNALGLPVELTAHDGAVWRQEWDERGNCLSVTAPDGTTTTFTREATGALRTLVDAEGGRFVFTNDAAGRPTSATDPLGGVTRFCYDAHGRTTAVTDPLGGTTRYTWTPEGHPASRTTPEGATEEWTWDGEDNCLSHTDPLGRVTRFAYSPFGMLAGRTGPGESGYTFTHDTELRLTRVTGPGGRSWDYAYDAAGRLVFESDFDGHAHRYAHDAAGRLVSRTNAAGQTVSFRYDSVGNQIGKTVDGRSTTYEVDAAGRLLRAAGPDATLTCRYDPLGRVLAEAVDGRTVSFAYDALGRPTRRTTPGRVASSYAWDAAGNRTLLTAEGHRLTFAHDAAGRETTTGIGREGPVLSHSWDGEHRLTAQTLTARGRTLARRSWTYRADGSPTAVEDLAGGRRSFGLDQEGRVTAVRAEGWRESYAYDAAGNQTRADWPDRHPLPEARGDRALSGNRVTRAGAVTYEYDAAGRVVVRRRKRLSRKPDVWRFEWDGEDRLTAVTTPDGTRWRYRYDPLGRRVAKQRLGPGGQGVAEETRFAWDGPHLVEQTTTAPGGREQVTVTWEREDTRPLAQLERTTLADAPQEVVDERFFAIVGDLVGTPTELVGEDGEVAWRAEATLWGLTGRAAGATAYTPLRFPGQYEDRETGLHYNCLRHYDPATAAYLSPDPVGIDAGPNPLRYVLNPLRWIDYLGLLTCAQNARRLRSALRRDGRPVRPGHAAAHIVPGNLRLGNAASTRNLLRRYGVDINEAANGIVLRHPRPHNFTHRTAYLNRLDQHLQNFVANRVALNYTNAAIRQDLRSELRRIGRQIQQELRTGRPRANAFWTGP</sequence>
<dbReference type="SUPFAM" id="SSF69304">
    <property type="entry name" value="Tricorn protease N-terminal domain"/>
    <property type="match status" value="1"/>
</dbReference>
<feature type="transmembrane region" description="Helical" evidence="3">
    <location>
        <begin position="248"/>
        <end position="277"/>
    </location>
</feature>
<dbReference type="NCBIfam" id="TIGR03696">
    <property type="entry name" value="Rhs_assc_core"/>
    <property type="match status" value="1"/>
</dbReference>
<evidence type="ECO:0000256" key="3">
    <source>
        <dbReference type="SAM" id="Phobius"/>
    </source>
</evidence>
<dbReference type="SUPFAM" id="SSF50960">
    <property type="entry name" value="TolB, C-terminal domain"/>
    <property type="match status" value="1"/>
</dbReference>
<dbReference type="Pfam" id="PF25023">
    <property type="entry name" value="TEN_YD-shell"/>
    <property type="match status" value="1"/>
</dbReference>
<evidence type="ECO:0000256" key="1">
    <source>
        <dbReference type="ARBA" id="ARBA00022737"/>
    </source>
</evidence>